<dbReference type="PANTHER" id="PTHR10265">
    <property type="entry name" value="CYCLIN-DEPENDENT KINASE INHIBITOR 1"/>
    <property type="match status" value="1"/>
</dbReference>
<dbReference type="AlphaFoldDB" id="A0AAV8VYN2"/>
<dbReference type="GO" id="GO:0004861">
    <property type="term" value="F:cyclin-dependent protein serine/threonine kinase inhibitor activity"/>
    <property type="evidence" value="ECO:0007669"/>
    <property type="project" value="InterPro"/>
</dbReference>
<dbReference type="PANTHER" id="PTHR10265:SF45">
    <property type="entry name" value="DACAPO"/>
    <property type="match status" value="1"/>
</dbReference>
<dbReference type="GO" id="GO:0051726">
    <property type="term" value="P:regulation of cell cycle"/>
    <property type="evidence" value="ECO:0007669"/>
    <property type="project" value="InterPro"/>
</dbReference>
<comment type="subcellular location">
    <subcellularLocation>
        <location evidence="1">Nucleus</location>
    </subcellularLocation>
</comment>
<protein>
    <recommendedName>
        <fullName evidence="8">Cyclin-dependent kinase inhibitor domain-containing protein</fullName>
    </recommendedName>
</protein>
<evidence type="ECO:0000256" key="7">
    <source>
        <dbReference type="SAM" id="SignalP"/>
    </source>
</evidence>
<keyword evidence="3" id="KW-0649">Protein kinase inhibitor</keyword>
<dbReference type="GO" id="GO:0005634">
    <property type="term" value="C:nucleus"/>
    <property type="evidence" value="ECO:0007669"/>
    <property type="project" value="UniProtKB-SubCell"/>
</dbReference>
<evidence type="ECO:0000313" key="10">
    <source>
        <dbReference type="Proteomes" id="UP001159042"/>
    </source>
</evidence>
<keyword evidence="7" id="KW-0732">Signal</keyword>
<evidence type="ECO:0000256" key="6">
    <source>
        <dbReference type="SAM" id="MobiDB-lite"/>
    </source>
</evidence>
<dbReference type="Pfam" id="PF02234">
    <property type="entry name" value="CDI"/>
    <property type="match status" value="1"/>
</dbReference>
<organism evidence="9 10">
    <name type="scientific">Exocentrus adspersus</name>
    <dbReference type="NCBI Taxonomy" id="1586481"/>
    <lineage>
        <taxon>Eukaryota</taxon>
        <taxon>Metazoa</taxon>
        <taxon>Ecdysozoa</taxon>
        <taxon>Arthropoda</taxon>
        <taxon>Hexapoda</taxon>
        <taxon>Insecta</taxon>
        <taxon>Pterygota</taxon>
        <taxon>Neoptera</taxon>
        <taxon>Endopterygota</taxon>
        <taxon>Coleoptera</taxon>
        <taxon>Polyphaga</taxon>
        <taxon>Cucujiformia</taxon>
        <taxon>Chrysomeloidea</taxon>
        <taxon>Cerambycidae</taxon>
        <taxon>Lamiinae</taxon>
        <taxon>Acanthocinini</taxon>
        <taxon>Exocentrus</taxon>
    </lineage>
</organism>
<gene>
    <name evidence="9" type="ORF">NQ315_003923</name>
</gene>
<keyword evidence="4" id="KW-0539">Nucleus</keyword>
<dbReference type="EMBL" id="JANEYG010000019">
    <property type="protein sequence ID" value="KAJ8919339.1"/>
    <property type="molecule type" value="Genomic_DNA"/>
</dbReference>
<accession>A0AAV8VYN2</accession>
<feature type="domain" description="Cyclin-dependent kinase inhibitor" evidence="8">
    <location>
        <begin position="79"/>
        <end position="128"/>
    </location>
</feature>
<keyword evidence="5" id="KW-0131">Cell cycle</keyword>
<evidence type="ECO:0000256" key="5">
    <source>
        <dbReference type="ARBA" id="ARBA00023306"/>
    </source>
</evidence>
<evidence type="ECO:0000313" key="9">
    <source>
        <dbReference type="EMBL" id="KAJ8919339.1"/>
    </source>
</evidence>
<evidence type="ECO:0000256" key="2">
    <source>
        <dbReference type="ARBA" id="ARBA00006726"/>
    </source>
</evidence>
<dbReference type="InterPro" id="IPR044898">
    <property type="entry name" value="CDI_dom_sf"/>
</dbReference>
<name>A0AAV8VYN2_9CUCU</name>
<feature type="region of interest" description="Disordered" evidence="6">
    <location>
        <begin position="42"/>
        <end position="75"/>
    </location>
</feature>
<sequence>MAIVMSMVMVLKVNRLVLVSNSLIMNQLGYKYLMEDKDHAHTTKEELNHKQKDKDLTKLPPKNNQSAQQKPNVCRRLDFGTDAEEGTEDFAFLLDEDLEQRKQTAREKWNFDFENEVPLEGDWEWERVPTQPPETKEVVYSMEKKNHDNRTV</sequence>
<dbReference type="Proteomes" id="UP001159042">
    <property type="component" value="Unassembled WGS sequence"/>
</dbReference>
<reference evidence="9 10" key="1">
    <citation type="journal article" date="2023" name="Insect Mol. Biol.">
        <title>Genome sequencing provides insights into the evolution of gene families encoding plant cell wall-degrading enzymes in longhorned beetles.</title>
        <authorList>
            <person name="Shin N.R."/>
            <person name="Okamura Y."/>
            <person name="Kirsch R."/>
            <person name="Pauchet Y."/>
        </authorList>
    </citation>
    <scope>NUCLEOTIDE SEQUENCE [LARGE SCALE GENOMIC DNA]</scope>
    <source>
        <strain evidence="9">EAD_L_NR</strain>
    </source>
</reference>
<proteinExistence type="inferred from homology"/>
<feature type="compositionally biased region" description="Polar residues" evidence="6">
    <location>
        <begin position="62"/>
        <end position="71"/>
    </location>
</feature>
<feature type="signal peptide" evidence="7">
    <location>
        <begin position="1"/>
        <end position="15"/>
    </location>
</feature>
<dbReference type="InterPro" id="IPR003175">
    <property type="entry name" value="CDI_dom"/>
</dbReference>
<evidence type="ECO:0000256" key="1">
    <source>
        <dbReference type="ARBA" id="ARBA00004123"/>
    </source>
</evidence>
<evidence type="ECO:0000256" key="4">
    <source>
        <dbReference type="ARBA" id="ARBA00023242"/>
    </source>
</evidence>
<comment type="similarity">
    <text evidence="2">Belongs to the CDI family.</text>
</comment>
<dbReference type="Gene3D" id="4.10.365.10">
    <property type="entry name" value="p27"/>
    <property type="match status" value="1"/>
</dbReference>
<evidence type="ECO:0000256" key="3">
    <source>
        <dbReference type="ARBA" id="ARBA00023013"/>
    </source>
</evidence>
<feature type="chain" id="PRO_5043653429" description="Cyclin-dependent kinase inhibitor domain-containing protein" evidence="7">
    <location>
        <begin position="16"/>
        <end position="152"/>
    </location>
</feature>
<evidence type="ECO:0000259" key="8">
    <source>
        <dbReference type="Pfam" id="PF02234"/>
    </source>
</evidence>
<keyword evidence="10" id="KW-1185">Reference proteome</keyword>
<comment type="caution">
    <text evidence="9">The sequence shown here is derived from an EMBL/GenBank/DDBJ whole genome shotgun (WGS) entry which is preliminary data.</text>
</comment>
<feature type="compositionally biased region" description="Basic and acidic residues" evidence="6">
    <location>
        <begin position="42"/>
        <end position="57"/>
    </location>
</feature>